<dbReference type="SUPFAM" id="SSF161266">
    <property type="entry name" value="Gam-like"/>
    <property type="match status" value="1"/>
</dbReference>
<dbReference type="AlphaFoldDB" id="A0A212JAX8"/>
<sequence length="203" mass="22555">MSGRSTLTITGKSITATGKAANHIFKALQEINMAKRVKPVLQLPVINSTEDADAVLAEIAAHRRKIELYEIGLRESVDALKTECTDKCEAHKQAISTREQALMQFALARRDDVFKGRKSVALTFGSFGFRASSTLKTLRKFTWERVLNLVKDRGLECVRTKEEVDKDALRALDADTLAAVGCKLVEEDSFFYELADTDLASNQ</sequence>
<dbReference type="Gene3D" id="1.20.5.170">
    <property type="match status" value="1"/>
</dbReference>
<dbReference type="RefSeq" id="WP_227118632.1">
    <property type="nucleotide sequence ID" value="NZ_LT598928.1"/>
</dbReference>
<name>A0A212JAX8_9BACT</name>
<gene>
    <name evidence="1" type="ORF">KM92DES2_10816</name>
</gene>
<dbReference type="InterPro" id="IPR009951">
    <property type="entry name" value="Host-nuc_inhib_Gam"/>
</dbReference>
<evidence type="ECO:0000313" key="1">
    <source>
        <dbReference type="EMBL" id="SBV96623.1"/>
    </source>
</evidence>
<dbReference type="EMBL" id="FLUP01000001">
    <property type="protein sequence ID" value="SBV96623.1"/>
    <property type="molecule type" value="Genomic_DNA"/>
</dbReference>
<proteinExistence type="predicted"/>
<organism evidence="1">
    <name type="scientific">uncultured Desulfovibrio sp</name>
    <dbReference type="NCBI Taxonomy" id="167968"/>
    <lineage>
        <taxon>Bacteria</taxon>
        <taxon>Pseudomonadati</taxon>
        <taxon>Thermodesulfobacteriota</taxon>
        <taxon>Desulfovibrionia</taxon>
        <taxon>Desulfovibrionales</taxon>
        <taxon>Desulfovibrionaceae</taxon>
        <taxon>Desulfovibrio</taxon>
        <taxon>environmental samples</taxon>
    </lineage>
</organism>
<reference evidence="1" key="1">
    <citation type="submission" date="2016-04" db="EMBL/GenBank/DDBJ databases">
        <authorList>
            <person name="Evans L.H."/>
            <person name="Alamgir A."/>
            <person name="Owens N."/>
            <person name="Weber N.D."/>
            <person name="Virtaneva K."/>
            <person name="Barbian K."/>
            <person name="Babar A."/>
            <person name="Rosenke K."/>
        </authorList>
    </citation>
    <scope>NUCLEOTIDE SEQUENCE</scope>
    <source>
        <strain evidence="1">92-2</strain>
    </source>
</reference>
<dbReference type="GO" id="GO:0003690">
    <property type="term" value="F:double-stranded DNA binding"/>
    <property type="evidence" value="ECO:0007669"/>
    <property type="project" value="InterPro"/>
</dbReference>
<dbReference type="GO" id="GO:0042262">
    <property type="term" value="P:DNA protection"/>
    <property type="evidence" value="ECO:0007669"/>
    <property type="project" value="InterPro"/>
</dbReference>
<dbReference type="Pfam" id="PF07352">
    <property type="entry name" value="Phage_Mu_Gam"/>
    <property type="match status" value="1"/>
</dbReference>
<accession>A0A212JAX8</accession>
<evidence type="ECO:0008006" key="2">
    <source>
        <dbReference type="Google" id="ProtNLM"/>
    </source>
</evidence>
<protein>
    <recommendedName>
        <fullName evidence="2">Host-nuclease inhibitor protein Gam</fullName>
    </recommendedName>
</protein>